<name>A0A017T329_9BACT</name>
<feature type="region of interest" description="Disordered" evidence="1">
    <location>
        <begin position="59"/>
        <end position="96"/>
    </location>
</feature>
<reference evidence="2 3" key="1">
    <citation type="submission" date="2013-05" db="EMBL/GenBank/DDBJ databases">
        <title>Genome assembly of Chondromyces apiculatus DSM 436.</title>
        <authorList>
            <person name="Sharma G."/>
            <person name="Khatri I."/>
            <person name="Kaur C."/>
            <person name="Mayilraj S."/>
            <person name="Subramanian S."/>
        </authorList>
    </citation>
    <scope>NUCLEOTIDE SEQUENCE [LARGE SCALE GENOMIC DNA]</scope>
    <source>
        <strain evidence="2 3">DSM 436</strain>
    </source>
</reference>
<feature type="compositionally biased region" description="Basic and acidic residues" evidence="1">
    <location>
        <begin position="87"/>
        <end position="96"/>
    </location>
</feature>
<protein>
    <submittedName>
        <fullName evidence="2">Uncharacterized protein</fullName>
    </submittedName>
</protein>
<feature type="compositionally biased region" description="Low complexity" evidence="1">
    <location>
        <begin position="1"/>
        <end position="15"/>
    </location>
</feature>
<gene>
    <name evidence="2" type="ORF">CAP_5435</name>
</gene>
<proteinExistence type="predicted"/>
<evidence type="ECO:0000313" key="2">
    <source>
        <dbReference type="EMBL" id="EYF03644.1"/>
    </source>
</evidence>
<dbReference type="Proteomes" id="UP000019678">
    <property type="component" value="Unassembled WGS sequence"/>
</dbReference>
<dbReference type="AlphaFoldDB" id="A0A017T329"/>
<accession>A0A017T329</accession>
<organism evidence="2 3">
    <name type="scientific">Chondromyces apiculatus DSM 436</name>
    <dbReference type="NCBI Taxonomy" id="1192034"/>
    <lineage>
        <taxon>Bacteria</taxon>
        <taxon>Pseudomonadati</taxon>
        <taxon>Myxococcota</taxon>
        <taxon>Polyangia</taxon>
        <taxon>Polyangiales</taxon>
        <taxon>Polyangiaceae</taxon>
        <taxon>Chondromyces</taxon>
    </lineage>
</organism>
<dbReference type="EMBL" id="ASRX01000044">
    <property type="protein sequence ID" value="EYF03644.1"/>
    <property type="molecule type" value="Genomic_DNA"/>
</dbReference>
<keyword evidence="3" id="KW-1185">Reference proteome</keyword>
<sequence>MKAKALLQARASAASPHPRTEHRRSAAGAPPKRNALRAGASVTVENDRVPWTWCPAPASARAAAHAPGIQATKKPRAGASQPVDVPYRQERGRTRA</sequence>
<evidence type="ECO:0000313" key="3">
    <source>
        <dbReference type="Proteomes" id="UP000019678"/>
    </source>
</evidence>
<feature type="region of interest" description="Disordered" evidence="1">
    <location>
        <begin position="1"/>
        <end position="35"/>
    </location>
</feature>
<evidence type="ECO:0000256" key="1">
    <source>
        <dbReference type="SAM" id="MobiDB-lite"/>
    </source>
</evidence>
<comment type="caution">
    <text evidence="2">The sequence shown here is derived from an EMBL/GenBank/DDBJ whole genome shotgun (WGS) entry which is preliminary data.</text>
</comment>